<dbReference type="OrthoDB" id="7058190at2"/>
<keyword evidence="2 3" id="KW-0732">Signal</keyword>
<dbReference type="InterPro" id="IPR018635">
    <property type="entry name" value="UPF0319"/>
</dbReference>
<organism evidence="4 5">
    <name type="scientific">Parendozoicomonas haliclonae</name>
    <dbReference type="NCBI Taxonomy" id="1960125"/>
    <lineage>
        <taxon>Bacteria</taxon>
        <taxon>Pseudomonadati</taxon>
        <taxon>Pseudomonadota</taxon>
        <taxon>Gammaproteobacteria</taxon>
        <taxon>Oceanospirillales</taxon>
        <taxon>Endozoicomonadaceae</taxon>
        <taxon>Parendozoicomonas</taxon>
    </lineage>
</organism>
<feature type="signal peptide" evidence="3">
    <location>
        <begin position="1"/>
        <end position="20"/>
    </location>
</feature>
<dbReference type="PANTHER" id="PTHR38108">
    <property type="entry name" value="UPF0319 PROTEIN YCCT"/>
    <property type="match status" value="1"/>
</dbReference>
<sequence precursor="true">MKFGRILTLAAVVLSTPALAANLTFNSNIELAVVNGQKHNQESVFGRPKDVVLPEGEQQIVFRIYDSFRTPGGHEMYGSEYYVATFADQGDETIKLTSANLPNLKAAKKFDDNPEFKLTNSKGEAVPFTLAQLKKEGMQISRDLVNELREFNATGHEGAIESRAPFAALAMMNNESTSLPKEGGVQTRIGDVLMSEQMLHYWFQQADHDTRVRFMEWADRSMKRSMKESAAK</sequence>
<reference evidence="4 5" key="1">
    <citation type="submission" date="2017-03" db="EMBL/GenBank/DDBJ databases">
        <authorList>
            <person name="Afonso C.L."/>
            <person name="Miller P.J."/>
            <person name="Scott M.A."/>
            <person name="Spackman E."/>
            <person name="Goraichik I."/>
            <person name="Dimitrov K.M."/>
            <person name="Suarez D.L."/>
            <person name="Swayne D.E."/>
        </authorList>
    </citation>
    <scope>NUCLEOTIDE SEQUENCE [LARGE SCALE GENOMIC DNA]</scope>
    <source>
        <strain evidence="4">SB41UT1</strain>
    </source>
</reference>
<feature type="chain" id="PRO_5013405315" description="UPF0319 protein EHSB41UT_02049" evidence="3">
    <location>
        <begin position="21"/>
        <end position="232"/>
    </location>
</feature>
<gene>
    <name evidence="4" type="ORF">EHSB41UT_02049</name>
</gene>
<protein>
    <recommendedName>
        <fullName evidence="3">UPF0319 protein EHSB41UT_02049</fullName>
    </recommendedName>
</protein>
<dbReference type="Proteomes" id="UP000196573">
    <property type="component" value="Unassembled WGS sequence"/>
</dbReference>
<evidence type="ECO:0000313" key="4">
    <source>
        <dbReference type="EMBL" id="SMA45971.1"/>
    </source>
</evidence>
<dbReference type="HAMAP" id="MF_00789">
    <property type="entry name" value="UPF0319"/>
    <property type="match status" value="1"/>
</dbReference>
<dbReference type="PANTHER" id="PTHR38108:SF1">
    <property type="entry name" value="UPF0319 PROTEIN YCCT"/>
    <property type="match status" value="1"/>
</dbReference>
<evidence type="ECO:0000256" key="2">
    <source>
        <dbReference type="ARBA" id="ARBA00022729"/>
    </source>
</evidence>
<evidence type="ECO:0000256" key="1">
    <source>
        <dbReference type="ARBA" id="ARBA00008490"/>
    </source>
</evidence>
<keyword evidence="5" id="KW-1185">Reference proteome</keyword>
<dbReference type="Pfam" id="PF09829">
    <property type="entry name" value="DUF2057"/>
    <property type="match status" value="1"/>
</dbReference>
<name>A0A1X7AIZ6_9GAMM</name>
<evidence type="ECO:0000256" key="3">
    <source>
        <dbReference type="HAMAP-Rule" id="MF_00789"/>
    </source>
</evidence>
<evidence type="ECO:0000313" key="5">
    <source>
        <dbReference type="Proteomes" id="UP000196573"/>
    </source>
</evidence>
<comment type="similarity">
    <text evidence="1 3">Belongs to the UPF0319 family.</text>
</comment>
<dbReference type="AlphaFoldDB" id="A0A1X7AIZ6"/>
<proteinExistence type="inferred from homology"/>
<dbReference type="RefSeq" id="WP_087109477.1">
    <property type="nucleotide sequence ID" value="NZ_CBCSCN010000002.1"/>
</dbReference>
<dbReference type="EMBL" id="FWPT01000004">
    <property type="protein sequence ID" value="SMA45971.1"/>
    <property type="molecule type" value="Genomic_DNA"/>
</dbReference>
<accession>A0A1X7AIZ6</accession>